<accession>A0A926XZK7</accession>
<gene>
    <name evidence="1" type="ORF">IC229_09000</name>
</gene>
<keyword evidence="2" id="KW-1185">Reference proteome</keyword>
<evidence type="ECO:0000313" key="2">
    <source>
        <dbReference type="Proteomes" id="UP000598820"/>
    </source>
</evidence>
<protein>
    <submittedName>
        <fullName evidence="1">Uncharacterized protein</fullName>
    </submittedName>
</protein>
<dbReference type="RefSeq" id="WP_190886637.1">
    <property type="nucleotide sequence ID" value="NZ_JACWZY010000006.1"/>
</dbReference>
<reference evidence="1" key="1">
    <citation type="submission" date="2020-09" db="EMBL/GenBank/DDBJ databases">
        <authorList>
            <person name="Kim M.K."/>
        </authorList>
    </citation>
    <scope>NUCLEOTIDE SEQUENCE</scope>
    <source>
        <strain evidence="1">BT702</strain>
    </source>
</reference>
<proteinExistence type="predicted"/>
<organism evidence="1 2">
    <name type="scientific">Spirosoma profusum</name>
    <dbReference type="NCBI Taxonomy" id="2771354"/>
    <lineage>
        <taxon>Bacteria</taxon>
        <taxon>Pseudomonadati</taxon>
        <taxon>Bacteroidota</taxon>
        <taxon>Cytophagia</taxon>
        <taxon>Cytophagales</taxon>
        <taxon>Cytophagaceae</taxon>
        <taxon>Spirosoma</taxon>
    </lineage>
</organism>
<dbReference type="AlphaFoldDB" id="A0A926XZK7"/>
<evidence type="ECO:0000313" key="1">
    <source>
        <dbReference type="EMBL" id="MBD2700773.1"/>
    </source>
</evidence>
<sequence>MKGIGFIDENPEPEPPLDTRLKYQHLIDAHNLASPCPNECSPVNMVAYRFVKSENITLDDFLPTEIEDKQKPGYNRKIKNQAALCHNCAISLYDNAEKAIYKLNYLSDRFAHAFAGRLIAIGMIDETDGLASKSDESGHFSFYEYINSEIYTNFAVFTYAA</sequence>
<comment type="caution">
    <text evidence="1">The sequence shown here is derived from an EMBL/GenBank/DDBJ whole genome shotgun (WGS) entry which is preliminary data.</text>
</comment>
<name>A0A926XZK7_9BACT</name>
<dbReference type="EMBL" id="JACWZY010000006">
    <property type="protein sequence ID" value="MBD2700773.1"/>
    <property type="molecule type" value="Genomic_DNA"/>
</dbReference>
<dbReference type="Proteomes" id="UP000598820">
    <property type="component" value="Unassembled WGS sequence"/>
</dbReference>